<evidence type="ECO:0000259" key="8">
    <source>
        <dbReference type="PROSITE" id="PS52004"/>
    </source>
</evidence>
<gene>
    <name evidence="9" type="ORF">HMPREF9336_03076</name>
</gene>
<reference evidence="9 10" key="1">
    <citation type="journal article" date="2011" name="Stand. Genomic Sci.">
        <title>High quality draft genome sequence of Segniliparus rugosus CDC 945(T)= (ATCC BAA-974(T)).</title>
        <authorList>
            <person name="Earl A.M."/>
            <person name="Desjardins C.A."/>
            <person name="Fitzgerald M.G."/>
            <person name="Arachchi H.M."/>
            <person name="Zeng Q."/>
            <person name="Mehta T."/>
            <person name="Griggs A."/>
            <person name="Birren B.W."/>
            <person name="Toney N.C."/>
            <person name="Carr J."/>
            <person name="Posey J."/>
            <person name="Butler W.R."/>
        </authorList>
    </citation>
    <scope>NUCLEOTIDE SEQUENCE [LARGE SCALE GENOMIC DNA]</scope>
    <source>
        <strain evidence="10">ATCC BAA-974 / DSM 45345 / CCUG 50838 / CIP 108380 / JCM 13579 / CDC 945</strain>
    </source>
</reference>
<dbReference type="PANTHER" id="PTHR11712:SF336">
    <property type="entry name" value="3-OXOACYL-[ACYL-CARRIER-PROTEIN] SYNTHASE, MITOCHONDRIAL"/>
    <property type="match status" value="1"/>
</dbReference>
<evidence type="ECO:0000256" key="5">
    <source>
        <dbReference type="ARBA" id="ARBA00023160"/>
    </source>
</evidence>
<comment type="caution">
    <text evidence="9">The sequence shown here is derived from an EMBL/GenBank/DDBJ whole genome shotgun (WGS) entry which is preliminary data.</text>
</comment>
<keyword evidence="3" id="KW-0444">Lipid biosynthesis</keyword>
<evidence type="ECO:0000313" key="10">
    <source>
        <dbReference type="Proteomes" id="UP000004816"/>
    </source>
</evidence>
<dbReference type="Gene3D" id="3.40.47.10">
    <property type="match status" value="2"/>
</dbReference>
<dbReference type="EMBL" id="ACZI02000001">
    <property type="protein sequence ID" value="EFV12045.1"/>
    <property type="molecule type" value="Genomic_DNA"/>
</dbReference>
<comment type="similarity">
    <text evidence="2 7">Belongs to the thiolase-like superfamily. Beta-ketoacyl-ACP synthases family.</text>
</comment>
<name>E5XUA4_SEGRC</name>
<proteinExistence type="inferred from homology"/>
<dbReference type="InterPro" id="IPR000794">
    <property type="entry name" value="Beta-ketoacyl_synthase"/>
</dbReference>
<dbReference type="InterPro" id="IPR016039">
    <property type="entry name" value="Thiolase-like"/>
</dbReference>
<dbReference type="GO" id="GO:0004315">
    <property type="term" value="F:3-oxoacyl-[acyl-carrier-protein] synthase activity"/>
    <property type="evidence" value="ECO:0007669"/>
    <property type="project" value="TreeGrafter"/>
</dbReference>
<dbReference type="NCBIfam" id="NF005916">
    <property type="entry name" value="PRK07910.1"/>
    <property type="match status" value="1"/>
</dbReference>
<dbReference type="GO" id="GO:0030497">
    <property type="term" value="P:fatty acid elongation"/>
    <property type="evidence" value="ECO:0007669"/>
    <property type="project" value="UniProtKB-ARBA"/>
</dbReference>
<dbReference type="SUPFAM" id="SSF53901">
    <property type="entry name" value="Thiolase-like"/>
    <property type="match status" value="2"/>
</dbReference>
<keyword evidence="10" id="KW-1185">Reference proteome</keyword>
<feature type="domain" description="Ketosynthase family 3 (KS3)" evidence="8">
    <location>
        <begin position="12"/>
        <end position="419"/>
    </location>
</feature>
<dbReference type="RefSeq" id="WP_007471795.1">
    <property type="nucleotide sequence ID" value="NZ_KI391953.1"/>
</dbReference>
<dbReference type="FunFam" id="3.40.47.10:FF:000018">
    <property type="entry name" value="3-oxoacyl-[acyl-carrier-protein] synthase 2"/>
    <property type="match status" value="1"/>
</dbReference>
<dbReference type="PANTHER" id="PTHR11712">
    <property type="entry name" value="POLYKETIDE SYNTHASE-RELATED"/>
    <property type="match status" value="1"/>
</dbReference>
<dbReference type="STRING" id="679197.HMPREF9336_03076"/>
<evidence type="ECO:0000256" key="7">
    <source>
        <dbReference type="RuleBase" id="RU003694"/>
    </source>
</evidence>
<dbReference type="UniPathway" id="UPA00915"/>
<keyword evidence="5" id="KW-0276">Fatty acid metabolism</keyword>
<dbReference type="CDD" id="cd00834">
    <property type="entry name" value="KAS_I_II"/>
    <property type="match status" value="1"/>
</dbReference>
<dbReference type="Proteomes" id="UP000004816">
    <property type="component" value="Unassembled WGS sequence"/>
</dbReference>
<evidence type="ECO:0000256" key="6">
    <source>
        <dbReference type="ARBA" id="ARBA00023315"/>
    </source>
</evidence>
<organism evidence="9 10">
    <name type="scientific">Segniliparus rugosus (strain ATCC BAA-974 / DSM 45345 / CCUG 50838 / CIP 108380 / JCM 13579 / CDC 945)</name>
    <dbReference type="NCBI Taxonomy" id="679197"/>
    <lineage>
        <taxon>Bacteria</taxon>
        <taxon>Bacillati</taxon>
        <taxon>Actinomycetota</taxon>
        <taxon>Actinomycetes</taxon>
        <taxon>Mycobacteriales</taxon>
        <taxon>Segniliparaceae</taxon>
        <taxon>Segniliparus</taxon>
    </lineage>
</organism>
<sequence>MSSAPTTLNGGFPSVVVTGMHAVSGLGHDIDTTWSNLLEGKSGVEKLETGRITGLPLDGLPAQIGAQLKFDPTETLSRVEKRRMSYTQQLGVVVARQLWEESGKPEVDGDRLAVIVGTGLGGGDAMIDTIDRMRDGGYKKVSPLSVQMIMPNGTAAVIGLELGARAGVVTPISACATGTEALVHAWQMIVMGDADMVVAGGIEGVIDAIPIACFSMMRALSTQNENPKAASRPFDKDRKGFVFGEGGALLILEREEHAKARGAKIYARLMGVGLTSDAFHMVAPDLEGKGAERAMKRAIERAGISASDITYINAHATGTDVGDPAEAMAINRAIGDHPAVYAPKSALGHSIGAVGALESILTIKALEDGISPPTLNLDNQDPEIHLDVVHGESRKGNFEYAINNSFGFGGHNAALVFGKV</sequence>
<dbReference type="NCBIfam" id="NF005589">
    <property type="entry name" value="PRK07314.1"/>
    <property type="match status" value="1"/>
</dbReference>
<accession>E5XUA4</accession>
<dbReference type="PROSITE" id="PS52004">
    <property type="entry name" value="KS3_2"/>
    <property type="match status" value="1"/>
</dbReference>
<dbReference type="HOGENOM" id="CLU_000022_69_2_11"/>
<evidence type="ECO:0000256" key="3">
    <source>
        <dbReference type="ARBA" id="ARBA00022516"/>
    </source>
</evidence>
<evidence type="ECO:0000256" key="4">
    <source>
        <dbReference type="ARBA" id="ARBA00022679"/>
    </source>
</evidence>
<keyword evidence="5" id="KW-0275">Fatty acid biosynthesis</keyword>
<dbReference type="InterPro" id="IPR020841">
    <property type="entry name" value="PKS_Beta-ketoAc_synthase_dom"/>
</dbReference>
<keyword evidence="6" id="KW-0012">Acyltransferase</keyword>
<keyword evidence="5" id="KW-0443">Lipid metabolism</keyword>
<dbReference type="InterPro" id="IPR014030">
    <property type="entry name" value="Ketoacyl_synth_N"/>
</dbReference>
<dbReference type="FunFam" id="3.40.47.10:FF:000029">
    <property type="entry name" value="3-oxoacyl-[acyl-carrier-protein] synthase 1"/>
    <property type="match status" value="1"/>
</dbReference>
<dbReference type="Pfam" id="PF00109">
    <property type="entry name" value="ketoacyl-synt"/>
    <property type="match status" value="1"/>
</dbReference>
<comment type="pathway">
    <text evidence="1">Lipid metabolism; mycolic acid biosynthesis.</text>
</comment>
<dbReference type="Pfam" id="PF02801">
    <property type="entry name" value="Ketoacyl-synt_C"/>
    <property type="match status" value="1"/>
</dbReference>
<dbReference type="eggNOG" id="COG0304">
    <property type="taxonomic scope" value="Bacteria"/>
</dbReference>
<keyword evidence="4 7" id="KW-0808">Transferase</keyword>
<dbReference type="AlphaFoldDB" id="E5XUA4"/>
<protein>
    <submittedName>
        <fullName evidence="9">Beta-ketoacyl-acyl-carrier-protein synthase II</fullName>
    </submittedName>
</protein>
<dbReference type="InterPro" id="IPR014031">
    <property type="entry name" value="Ketoacyl_synth_C"/>
</dbReference>
<evidence type="ECO:0000256" key="2">
    <source>
        <dbReference type="ARBA" id="ARBA00008467"/>
    </source>
</evidence>
<dbReference type="GO" id="GO:0005829">
    <property type="term" value="C:cytosol"/>
    <property type="evidence" value="ECO:0007669"/>
    <property type="project" value="TreeGrafter"/>
</dbReference>
<evidence type="ECO:0000256" key="1">
    <source>
        <dbReference type="ARBA" id="ARBA00004796"/>
    </source>
</evidence>
<dbReference type="SMART" id="SM00825">
    <property type="entry name" value="PKS_KS"/>
    <property type="match status" value="1"/>
</dbReference>
<evidence type="ECO:0000313" key="9">
    <source>
        <dbReference type="EMBL" id="EFV12045.1"/>
    </source>
</evidence>
<dbReference type="OrthoDB" id="9808669at2"/>